<sequence>MSDQTKDLDSEKTQKIMRKVKSTLQKNQDRTEKRKKLKILVFYHHPQNKKNENQLMADEETPEDSSNTSDDSPSKPLCPPGAQATEQSAITPGKAKAEESFVQGSNIQQRSPLDRPKYSDVDD</sequence>
<organism evidence="2 3">
    <name type="scientific">Bos mutus</name>
    <name type="common">wild yak</name>
    <dbReference type="NCBI Taxonomy" id="72004"/>
    <lineage>
        <taxon>Eukaryota</taxon>
        <taxon>Metazoa</taxon>
        <taxon>Chordata</taxon>
        <taxon>Craniata</taxon>
        <taxon>Vertebrata</taxon>
        <taxon>Euteleostomi</taxon>
        <taxon>Mammalia</taxon>
        <taxon>Eutheria</taxon>
        <taxon>Laurasiatheria</taxon>
        <taxon>Artiodactyla</taxon>
        <taxon>Ruminantia</taxon>
        <taxon>Pecora</taxon>
        <taxon>Bovidae</taxon>
        <taxon>Bovinae</taxon>
        <taxon>Bos</taxon>
    </lineage>
</organism>
<proteinExistence type="predicted"/>
<dbReference type="EMBL" id="VBQZ03000501">
    <property type="protein sequence ID" value="MXQ99519.1"/>
    <property type="molecule type" value="Genomic_DNA"/>
</dbReference>
<evidence type="ECO:0000313" key="2">
    <source>
        <dbReference type="EMBL" id="MXQ99519.1"/>
    </source>
</evidence>
<comment type="caution">
    <text evidence="2">The sequence shown here is derived from an EMBL/GenBank/DDBJ whole genome shotgun (WGS) entry which is preliminary data.</text>
</comment>
<feature type="region of interest" description="Disordered" evidence="1">
    <location>
        <begin position="1"/>
        <end position="123"/>
    </location>
</feature>
<gene>
    <name evidence="2" type="ORF">E5288_WYG013199</name>
</gene>
<reference evidence="2" key="1">
    <citation type="submission" date="2019-10" db="EMBL/GenBank/DDBJ databases">
        <title>The sequence and de novo assembly of the wild yak genome.</title>
        <authorList>
            <person name="Liu Y."/>
        </authorList>
    </citation>
    <scope>NUCLEOTIDE SEQUENCE [LARGE SCALE GENOMIC DNA]</scope>
    <source>
        <strain evidence="2">WY2019</strain>
    </source>
</reference>
<dbReference type="AlphaFoldDB" id="A0A6B0S9G7"/>
<protein>
    <submittedName>
        <fullName evidence="2">Uncharacterized protein</fullName>
    </submittedName>
</protein>
<dbReference type="Proteomes" id="UP000322234">
    <property type="component" value="Unassembled WGS sequence"/>
</dbReference>
<feature type="compositionally biased region" description="Basic and acidic residues" evidence="1">
    <location>
        <begin position="112"/>
        <end position="123"/>
    </location>
</feature>
<accession>A0A6B0S9G7</accession>
<feature type="compositionally biased region" description="Polar residues" evidence="1">
    <location>
        <begin position="102"/>
        <end position="111"/>
    </location>
</feature>
<name>A0A6B0S9G7_9CETA</name>
<feature type="compositionally biased region" description="Basic and acidic residues" evidence="1">
    <location>
        <begin position="1"/>
        <end position="14"/>
    </location>
</feature>
<evidence type="ECO:0000256" key="1">
    <source>
        <dbReference type="SAM" id="MobiDB-lite"/>
    </source>
</evidence>
<keyword evidence="3" id="KW-1185">Reference proteome</keyword>
<evidence type="ECO:0000313" key="3">
    <source>
        <dbReference type="Proteomes" id="UP000322234"/>
    </source>
</evidence>